<gene>
    <name evidence="2" type="ORF">LRHMDP3_2074</name>
</gene>
<accession>A0AB33XT32</accession>
<feature type="coiled-coil region" evidence="1">
    <location>
        <begin position="15"/>
        <end position="42"/>
    </location>
</feature>
<dbReference type="AlphaFoldDB" id="A0AB33XT32"/>
<dbReference type="Proteomes" id="UP000009352">
    <property type="component" value="Unassembled WGS sequence"/>
</dbReference>
<evidence type="ECO:0000256" key="1">
    <source>
        <dbReference type="SAM" id="Coils"/>
    </source>
</evidence>
<sequence length="54" mass="6027">MNEEVKIPELKIHASVGNTKELKELLSELAALEENYEIVINVDYLPESTLATAL</sequence>
<evidence type="ECO:0008006" key="4">
    <source>
        <dbReference type="Google" id="ProtNLM"/>
    </source>
</evidence>
<evidence type="ECO:0000313" key="2">
    <source>
        <dbReference type="EMBL" id="EKS49963.1"/>
    </source>
</evidence>
<reference evidence="2 3" key="1">
    <citation type="journal article" date="2013" name="Genome Announc.">
        <title>Draft Genome Sequence of Staphylococcus simulans UMC-CNS-990, Isolated from a Case of Chronic Bovine Mastitis.</title>
        <authorList>
            <person name="Calcutt M.J."/>
            <person name="Foecking M.F."/>
            <person name="Hsieh H.Y."/>
            <person name="Perry J."/>
            <person name="Stewart G.C."/>
            <person name="Middleton J.R."/>
        </authorList>
    </citation>
    <scope>NUCLEOTIDE SEQUENCE [LARGE SCALE GENOMIC DNA]</scope>
    <source>
        <strain evidence="2 3">LRHMDP3</strain>
    </source>
</reference>
<proteinExistence type="predicted"/>
<protein>
    <recommendedName>
        <fullName evidence="4">Glycosyltransferase</fullName>
    </recommendedName>
</protein>
<evidence type="ECO:0000313" key="3">
    <source>
        <dbReference type="Proteomes" id="UP000009352"/>
    </source>
</evidence>
<dbReference type="EMBL" id="AMQX01000011">
    <property type="protein sequence ID" value="EKS49963.1"/>
    <property type="molecule type" value="Genomic_DNA"/>
</dbReference>
<comment type="caution">
    <text evidence="2">The sequence shown here is derived from an EMBL/GenBank/DDBJ whole genome shotgun (WGS) entry which is preliminary data.</text>
</comment>
<organism evidence="2 3">
    <name type="scientific">Lacticaseibacillus rhamnosus LRHMDP3</name>
    <dbReference type="NCBI Taxonomy" id="1203259"/>
    <lineage>
        <taxon>Bacteria</taxon>
        <taxon>Bacillati</taxon>
        <taxon>Bacillota</taxon>
        <taxon>Bacilli</taxon>
        <taxon>Lactobacillales</taxon>
        <taxon>Lactobacillaceae</taxon>
        <taxon>Lacticaseibacillus</taxon>
    </lineage>
</organism>
<dbReference type="RefSeq" id="WP_005716141.1">
    <property type="nucleotide sequence ID" value="NZ_AMQX01000011.1"/>
</dbReference>
<keyword evidence="1" id="KW-0175">Coiled coil</keyword>
<name>A0AB33XT32_LACRH</name>